<dbReference type="SUPFAM" id="SSF53187">
    <property type="entry name" value="Zn-dependent exopeptidases"/>
    <property type="match status" value="1"/>
</dbReference>
<keyword evidence="8" id="KW-0645">Protease</keyword>
<keyword evidence="8" id="KW-0121">Carboxypeptidase</keyword>
<keyword evidence="9" id="KW-1185">Reference proteome</keyword>
<dbReference type="Gene3D" id="3.50.30.30">
    <property type="match status" value="1"/>
</dbReference>
<dbReference type="Pfam" id="PF04389">
    <property type="entry name" value="Peptidase_M28"/>
    <property type="match status" value="1"/>
</dbReference>
<comment type="caution">
    <text evidence="8">The sequence shown here is derived from an EMBL/GenBank/DDBJ whole genome shotgun (WGS) entry which is preliminary data.</text>
</comment>
<dbReference type="PANTHER" id="PTHR10404:SF46">
    <property type="entry name" value="VACUOLAR PROTEIN SORTING-ASSOCIATED PROTEIN 70"/>
    <property type="match status" value="1"/>
</dbReference>
<dbReference type="InterPro" id="IPR039373">
    <property type="entry name" value="Peptidase_M28B"/>
</dbReference>
<comment type="similarity">
    <text evidence="1">Belongs to the peptidase M28 family. M28B subfamily.</text>
</comment>
<sequence>MADEKTPVLPVTASATLDKLAAEDSRRHGKRVFKKKTSADDGSISQQIVLPVVLTLVILGTVLLLPYLLEVRRALAVAGTISLYSQRYKPHFSNAALKDILLNTPSNDSVAEWLRYYTSGPHLAGQNYSQAAWTRDRWAEWGAVSHITAYDLYLNTPVDHKVSLLRAKGEKEDGDDGDAGAITWEVAFEASLVEDVIEEDPTTGLKDGVPTFHGYSASGNVTGPVVYVNYGTYQDYADLEAANVSLKGAVVIARYGGIFRGLKVKRAQELGAVGALLYSDPGDDGEATEANGYKPYPDGPARQPSSVQRGSVQFLSIGPGDPTTPGYPSKPGAPRGSPDHFIPSIPSVPISYVDALPILKALNGHGLSSKDLGKWWTRNEGLGHKGVEYNIGPTPADKVQVNLYNEQDYTTTPIWNVLGVFNGSVLPNEVVVVGNHRDAWIAGGAVDPNGASSVLNEVVRAFGVAAAQGWQPLRTIVFASWDGEEYGLLGSTEWVEEYLPWLQHASLAYVNLDTGVSGPDFGSSAVPLLHDLVHQVTGEVLSPNQTVPGQTVRDTWSGKIGPLGSGSDYTAFLDHAGITSVDVRFSGGGDAAAAAASSGGDKYVTPVNHYHSNYDSYHWVEKYGDPGFAYHKTMAQILGLLVAHLATDLVVPFNAGDYADALQAYVDKVRSQFEKHIAPEDDAAADAAVVYTDEAMAVIRGRKVGAAADAADAADAALHTASTNSASSDDAEGQHQFRLALERLDSAVSELAALAKALDDKAERLRERVGKGDFDSASGSASASASASHDEADEADGRLSQTLVFAPKWWRRLVRRVHRVWLAIQVAWVNRRYQFLERKFLYEGGLDERTWFKHVVFAPGAWTGYAGEVFPGLVESIDVGNWTNAVRWADIVEERLAAAAKGLH</sequence>
<dbReference type="CDD" id="cd08022">
    <property type="entry name" value="M28_PSMA_like"/>
    <property type="match status" value="1"/>
</dbReference>
<keyword evidence="8" id="KW-0378">Hydrolase</keyword>
<evidence type="ECO:0000259" key="6">
    <source>
        <dbReference type="Pfam" id="PF04253"/>
    </source>
</evidence>
<name>A0A0C2JBQ5_9PEZI</name>
<keyword evidence="2" id="KW-0175">Coiled coil</keyword>
<feature type="domain" description="Transferrin receptor-like dimerisation" evidence="6">
    <location>
        <begin position="814"/>
        <end position="903"/>
    </location>
</feature>
<dbReference type="GO" id="GO:0004180">
    <property type="term" value="F:carboxypeptidase activity"/>
    <property type="evidence" value="ECO:0007669"/>
    <property type="project" value="UniProtKB-KW"/>
</dbReference>
<dbReference type="SUPFAM" id="SSF47672">
    <property type="entry name" value="Transferrin receptor-like dimerisation domain"/>
    <property type="match status" value="1"/>
</dbReference>
<dbReference type="PANTHER" id="PTHR10404">
    <property type="entry name" value="N-ACETYLATED-ALPHA-LINKED ACIDIC DIPEPTIDASE"/>
    <property type="match status" value="1"/>
</dbReference>
<dbReference type="InterPro" id="IPR046450">
    <property type="entry name" value="PA_dom_sf"/>
</dbReference>
<organism evidence="8 9">
    <name type="scientific">Sporothrix brasiliensis 5110</name>
    <dbReference type="NCBI Taxonomy" id="1398154"/>
    <lineage>
        <taxon>Eukaryota</taxon>
        <taxon>Fungi</taxon>
        <taxon>Dikarya</taxon>
        <taxon>Ascomycota</taxon>
        <taxon>Pezizomycotina</taxon>
        <taxon>Sordariomycetes</taxon>
        <taxon>Sordariomycetidae</taxon>
        <taxon>Ophiostomatales</taxon>
        <taxon>Ophiostomataceae</taxon>
        <taxon>Sporothrix</taxon>
    </lineage>
</organism>
<evidence type="ECO:0000259" key="7">
    <source>
        <dbReference type="Pfam" id="PF04389"/>
    </source>
</evidence>
<feature type="region of interest" description="Disordered" evidence="3">
    <location>
        <begin position="286"/>
        <end position="340"/>
    </location>
</feature>
<keyword evidence="4" id="KW-0472">Membrane</keyword>
<dbReference type="Gene3D" id="1.20.930.40">
    <property type="entry name" value="Transferrin receptor-like, dimerisation domain"/>
    <property type="match status" value="1"/>
</dbReference>
<evidence type="ECO:0000256" key="2">
    <source>
        <dbReference type="SAM" id="Coils"/>
    </source>
</evidence>
<dbReference type="GeneID" id="63678796"/>
<feature type="transmembrane region" description="Helical" evidence="4">
    <location>
        <begin position="48"/>
        <end position="69"/>
    </location>
</feature>
<feature type="domain" description="PA" evidence="5">
    <location>
        <begin position="221"/>
        <end position="300"/>
    </location>
</feature>
<dbReference type="FunFam" id="3.50.30.30:FF:000008">
    <property type="entry name" value="Glutamate carboxypeptidase 2"/>
    <property type="match status" value="1"/>
</dbReference>
<reference evidence="8 9" key="1">
    <citation type="journal article" date="2014" name="BMC Genomics">
        <title>Comparative genomics of the major fungal agents of human and animal Sporotrichosis: Sporothrix schenckii and Sporothrix brasiliensis.</title>
        <authorList>
            <person name="Teixeira M.M."/>
            <person name="de Almeida L.G."/>
            <person name="Kubitschek-Barreira P."/>
            <person name="Alves F.L."/>
            <person name="Kioshima E.S."/>
            <person name="Abadio A.K."/>
            <person name="Fernandes L."/>
            <person name="Derengowski L.S."/>
            <person name="Ferreira K.S."/>
            <person name="Souza R.C."/>
            <person name="Ruiz J.C."/>
            <person name="de Andrade N.C."/>
            <person name="Paes H.C."/>
            <person name="Nicola A.M."/>
            <person name="Albuquerque P."/>
            <person name="Gerber A.L."/>
            <person name="Martins V.P."/>
            <person name="Peconick L.D."/>
            <person name="Neto A.V."/>
            <person name="Chaucanez C.B."/>
            <person name="Silva P.A."/>
            <person name="Cunha O.L."/>
            <person name="de Oliveira F.F."/>
            <person name="dos Santos T.C."/>
            <person name="Barros A.L."/>
            <person name="Soares M.A."/>
            <person name="de Oliveira L.M."/>
            <person name="Marini M.M."/>
            <person name="Villalobos-Duno H."/>
            <person name="Cunha M.M."/>
            <person name="de Hoog S."/>
            <person name="da Silveira J.F."/>
            <person name="Henrissat B."/>
            <person name="Nino-Vega G.A."/>
            <person name="Cisalpino P.S."/>
            <person name="Mora-Montes H.M."/>
            <person name="Almeida S.R."/>
            <person name="Stajich J.E."/>
            <person name="Lopes-Bezerra L.M."/>
            <person name="Vasconcelos A.T."/>
            <person name="Felipe M.S."/>
        </authorList>
    </citation>
    <scope>NUCLEOTIDE SEQUENCE [LARGE SCALE GENOMIC DNA]</scope>
    <source>
        <strain evidence="8 9">5110</strain>
    </source>
</reference>
<dbReference type="InterPro" id="IPR036757">
    <property type="entry name" value="TFR-like_dimer_dom_sf"/>
</dbReference>
<evidence type="ECO:0000256" key="3">
    <source>
        <dbReference type="SAM" id="MobiDB-lite"/>
    </source>
</evidence>
<keyword evidence="4" id="KW-1133">Transmembrane helix</keyword>
<dbReference type="CDD" id="cd02121">
    <property type="entry name" value="PA_GCPII_like"/>
    <property type="match status" value="1"/>
</dbReference>
<dbReference type="OrthoDB" id="5841748at2759"/>
<evidence type="ECO:0000259" key="5">
    <source>
        <dbReference type="Pfam" id="PF02225"/>
    </source>
</evidence>
<feature type="coiled-coil region" evidence="2">
    <location>
        <begin position="741"/>
        <end position="768"/>
    </location>
</feature>
<dbReference type="FunFam" id="3.40.630.10:FF:000101">
    <property type="entry name" value="N-acetylated alpha-linked acidic dipeptidase like 1"/>
    <property type="match status" value="1"/>
</dbReference>
<feature type="compositionally biased region" description="Low complexity" evidence="3">
    <location>
        <begin position="775"/>
        <end position="787"/>
    </location>
</feature>
<evidence type="ECO:0000313" key="8">
    <source>
        <dbReference type="EMBL" id="KIH94312.1"/>
    </source>
</evidence>
<dbReference type="InterPro" id="IPR007365">
    <property type="entry name" value="TFR-like_dimer_dom"/>
</dbReference>
<dbReference type="Pfam" id="PF02225">
    <property type="entry name" value="PA"/>
    <property type="match status" value="1"/>
</dbReference>
<feature type="compositionally biased region" description="Polar residues" evidence="3">
    <location>
        <begin position="303"/>
        <end position="314"/>
    </location>
</feature>
<evidence type="ECO:0000313" key="9">
    <source>
        <dbReference type="Proteomes" id="UP000031575"/>
    </source>
</evidence>
<dbReference type="SUPFAM" id="SSF52025">
    <property type="entry name" value="PA domain"/>
    <property type="match status" value="1"/>
</dbReference>
<accession>A0A0C2JBQ5</accession>
<evidence type="ECO:0000256" key="4">
    <source>
        <dbReference type="SAM" id="Phobius"/>
    </source>
</evidence>
<dbReference type="Pfam" id="PF04253">
    <property type="entry name" value="TFR_dimer"/>
    <property type="match status" value="1"/>
</dbReference>
<proteinExistence type="inferred from homology"/>
<feature type="domain" description="Peptidase M28" evidence="7">
    <location>
        <begin position="416"/>
        <end position="618"/>
    </location>
</feature>
<dbReference type="InterPro" id="IPR003137">
    <property type="entry name" value="PA_domain"/>
</dbReference>
<dbReference type="Proteomes" id="UP000031575">
    <property type="component" value="Unassembled WGS sequence"/>
</dbReference>
<keyword evidence="4" id="KW-0812">Transmembrane</keyword>
<dbReference type="RefSeq" id="XP_040622322.1">
    <property type="nucleotide sequence ID" value="XM_040763875.1"/>
</dbReference>
<protein>
    <submittedName>
        <fullName evidence="8">Glutamate carboxypeptidase II</fullName>
    </submittedName>
</protein>
<dbReference type="Gene3D" id="3.40.630.10">
    <property type="entry name" value="Zn peptidases"/>
    <property type="match status" value="1"/>
</dbReference>
<dbReference type="VEuPathDB" id="FungiDB:SPBR_05612"/>
<dbReference type="EMBL" id="AWTV01000004">
    <property type="protein sequence ID" value="KIH94312.1"/>
    <property type="molecule type" value="Genomic_DNA"/>
</dbReference>
<evidence type="ECO:0000256" key="1">
    <source>
        <dbReference type="ARBA" id="ARBA00005634"/>
    </source>
</evidence>
<dbReference type="InterPro" id="IPR007484">
    <property type="entry name" value="Peptidase_M28"/>
</dbReference>
<dbReference type="HOGENOM" id="CLU_005688_2_0_1"/>
<feature type="region of interest" description="Disordered" evidence="3">
    <location>
        <begin position="769"/>
        <end position="793"/>
    </location>
</feature>
<dbReference type="AlphaFoldDB" id="A0A0C2JBQ5"/>
<gene>
    <name evidence="8" type="ORF">SPBR_05612</name>
</gene>